<keyword evidence="7" id="KW-1185">Reference proteome</keyword>
<dbReference type="STRING" id="75743.A0A401PWW0"/>
<protein>
    <recommendedName>
        <fullName evidence="8">RPA-interacting protein C-terminal domain-containing protein</fullName>
    </recommendedName>
</protein>
<dbReference type="GO" id="GO:0008270">
    <property type="term" value="F:zinc ion binding"/>
    <property type="evidence" value="ECO:0007669"/>
    <property type="project" value="UniProtKB-KW"/>
</dbReference>
<evidence type="ECO:0000256" key="2">
    <source>
        <dbReference type="ARBA" id="ARBA00022771"/>
    </source>
</evidence>
<dbReference type="InterPro" id="IPR028156">
    <property type="entry name" value="RIP"/>
</dbReference>
<dbReference type="OrthoDB" id="435311at2759"/>
<evidence type="ECO:0000313" key="6">
    <source>
        <dbReference type="EMBL" id="GCB77644.1"/>
    </source>
</evidence>
<keyword evidence="1" id="KW-0479">Metal-binding</keyword>
<keyword evidence="3" id="KW-0862">Zinc</keyword>
<comment type="caution">
    <text evidence="6">The sequence shown here is derived from an EMBL/GenBank/DDBJ whole genome shotgun (WGS) entry which is preliminary data.</text>
</comment>
<dbReference type="PANTHER" id="PTHR31742">
    <property type="entry name" value="RPA-INTERACTING PROTEIN RPAIN"/>
    <property type="match status" value="1"/>
</dbReference>
<dbReference type="Pfam" id="PF14768">
    <property type="entry name" value="RPA_interact_C"/>
    <property type="match status" value="1"/>
</dbReference>
<dbReference type="InterPro" id="IPR028155">
    <property type="entry name" value="RPA_interact_central"/>
</dbReference>
<dbReference type="Proteomes" id="UP000288216">
    <property type="component" value="Unassembled WGS sequence"/>
</dbReference>
<dbReference type="GO" id="GO:0006606">
    <property type="term" value="P:protein import into nucleus"/>
    <property type="evidence" value="ECO:0007669"/>
    <property type="project" value="TreeGrafter"/>
</dbReference>
<feature type="domain" description="RPA-interacting protein C-terminal" evidence="5">
    <location>
        <begin position="120"/>
        <end position="198"/>
    </location>
</feature>
<name>A0A401PWW0_SCYTO</name>
<evidence type="ECO:0000259" key="4">
    <source>
        <dbReference type="Pfam" id="PF14767"/>
    </source>
</evidence>
<dbReference type="OMA" id="ACDSWTV"/>
<dbReference type="PANTHER" id="PTHR31742:SF1">
    <property type="entry name" value="RPA-INTERACTING PROTEIN"/>
    <property type="match status" value="1"/>
</dbReference>
<reference evidence="6 7" key="1">
    <citation type="journal article" date="2018" name="Nat. Ecol. Evol.">
        <title>Shark genomes provide insights into elasmobranch evolution and the origin of vertebrates.</title>
        <authorList>
            <person name="Hara Y"/>
            <person name="Yamaguchi K"/>
            <person name="Onimaru K"/>
            <person name="Kadota M"/>
            <person name="Koyanagi M"/>
            <person name="Keeley SD"/>
            <person name="Tatsumi K"/>
            <person name="Tanaka K"/>
            <person name="Motone F"/>
            <person name="Kageyama Y"/>
            <person name="Nozu R"/>
            <person name="Adachi N"/>
            <person name="Nishimura O"/>
            <person name="Nakagawa R"/>
            <person name="Tanegashima C"/>
            <person name="Kiyatake I"/>
            <person name="Matsumoto R"/>
            <person name="Murakumo K"/>
            <person name="Nishida K"/>
            <person name="Terakita A"/>
            <person name="Kuratani S"/>
            <person name="Sato K"/>
            <person name="Hyodo S Kuraku.S."/>
        </authorList>
    </citation>
    <scope>NUCLEOTIDE SEQUENCE [LARGE SCALE GENOMIC DNA]</scope>
</reference>
<accession>A0A401PWW0</accession>
<evidence type="ECO:0000259" key="5">
    <source>
        <dbReference type="Pfam" id="PF14768"/>
    </source>
</evidence>
<gene>
    <name evidence="6" type="ORF">scyTo_0016723</name>
</gene>
<dbReference type="InterPro" id="IPR028159">
    <property type="entry name" value="RPA_interact_C_dom"/>
</dbReference>
<dbReference type="EMBL" id="BFAA01010296">
    <property type="protein sequence ID" value="GCB77644.1"/>
    <property type="molecule type" value="Genomic_DNA"/>
</dbReference>
<dbReference type="AlphaFoldDB" id="A0A401PWW0"/>
<evidence type="ECO:0000313" key="7">
    <source>
        <dbReference type="Proteomes" id="UP000288216"/>
    </source>
</evidence>
<evidence type="ECO:0000256" key="1">
    <source>
        <dbReference type="ARBA" id="ARBA00022723"/>
    </source>
</evidence>
<feature type="domain" description="RPA-interacting protein central" evidence="4">
    <location>
        <begin position="33"/>
        <end position="109"/>
    </location>
</feature>
<dbReference type="GO" id="GO:0016605">
    <property type="term" value="C:PML body"/>
    <property type="evidence" value="ECO:0007669"/>
    <property type="project" value="TreeGrafter"/>
</dbReference>
<feature type="non-terminal residue" evidence="6">
    <location>
        <position position="1"/>
    </location>
</feature>
<dbReference type="Pfam" id="PF14767">
    <property type="entry name" value="RPA_interact_M"/>
    <property type="match status" value="1"/>
</dbReference>
<evidence type="ECO:0000256" key="3">
    <source>
        <dbReference type="ARBA" id="ARBA00022833"/>
    </source>
</evidence>
<organism evidence="6 7">
    <name type="scientific">Scyliorhinus torazame</name>
    <name type="common">Cloudy catshark</name>
    <name type="synonym">Catulus torazame</name>
    <dbReference type="NCBI Taxonomy" id="75743"/>
    <lineage>
        <taxon>Eukaryota</taxon>
        <taxon>Metazoa</taxon>
        <taxon>Chordata</taxon>
        <taxon>Craniata</taxon>
        <taxon>Vertebrata</taxon>
        <taxon>Chondrichthyes</taxon>
        <taxon>Elasmobranchii</taxon>
        <taxon>Galeomorphii</taxon>
        <taxon>Galeoidea</taxon>
        <taxon>Carcharhiniformes</taxon>
        <taxon>Scyliorhinidae</taxon>
        <taxon>Scyliorhinus</taxon>
    </lineage>
</organism>
<evidence type="ECO:0008006" key="8">
    <source>
        <dbReference type="Google" id="ProtNLM"/>
    </source>
</evidence>
<sequence>RCVERLKNSRAKLLDRYRHVGDNPNCSPNGSLLVQEVMEEEWRALKVLDGNFQSLWKKGSLTEVLNPLENINELAEFEEIQQELLNEEQAIIKEYEASLCFDEACLNAILDGFDVPDRLICPVCNRNYLIASGDFISCLCGMRINTREVTVQQFRALLEHSVTEHSTICASCPSFTVVSGREAEPTLLMSCQACDYLAVVL</sequence>
<keyword evidence="2" id="KW-0863">Zinc-finger</keyword>
<proteinExistence type="predicted"/>